<dbReference type="GO" id="GO:0005576">
    <property type="term" value="C:extracellular region"/>
    <property type="evidence" value="ECO:0007669"/>
    <property type="project" value="UniProtKB-SubCell"/>
</dbReference>
<evidence type="ECO:0000256" key="1">
    <source>
        <dbReference type="ARBA" id="ARBA00000213"/>
    </source>
</evidence>
<dbReference type="PROSITE" id="PS00262">
    <property type="entry name" value="INSULIN"/>
    <property type="match status" value="1"/>
</dbReference>
<dbReference type="SMART" id="SM00493">
    <property type="entry name" value="TOPRIM"/>
    <property type="match status" value="1"/>
</dbReference>
<dbReference type="InterPro" id="IPR034144">
    <property type="entry name" value="TOPRIM_TopoIII"/>
</dbReference>
<dbReference type="SMART" id="SM00436">
    <property type="entry name" value="TOP1Bc"/>
    <property type="match status" value="1"/>
</dbReference>
<evidence type="ECO:0000256" key="10">
    <source>
        <dbReference type="RuleBase" id="RU000406"/>
    </source>
</evidence>
<dbReference type="InterPro" id="IPR006171">
    <property type="entry name" value="TOPRIM_dom"/>
</dbReference>
<dbReference type="Pfam" id="PF01751">
    <property type="entry name" value="Toprim"/>
    <property type="match status" value="1"/>
</dbReference>
<keyword evidence="5" id="KW-0479">Metal-binding</keyword>
<evidence type="ECO:0000313" key="15">
    <source>
        <dbReference type="Proteomes" id="UP000708208"/>
    </source>
</evidence>
<dbReference type="GO" id="GO:0005179">
    <property type="term" value="F:hormone activity"/>
    <property type="evidence" value="ECO:0007669"/>
    <property type="project" value="InterPro"/>
</dbReference>
<dbReference type="EC" id="5.6.2.1" evidence="4 11"/>
<dbReference type="InterPro" id="IPR022353">
    <property type="entry name" value="Insulin_CS"/>
</dbReference>
<dbReference type="GO" id="GO:0003917">
    <property type="term" value="F:DNA topoisomerase type I (single strand cut, ATP-independent) activity"/>
    <property type="evidence" value="ECO:0007669"/>
    <property type="project" value="UniProtKB-EC"/>
</dbReference>
<organism evidence="14 15">
    <name type="scientific">Allacma fusca</name>
    <dbReference type="NCBI Taxonomy" id="39272"/>
    <lineage>
        <taxon>Eukaryota</taxon>
        <taxon>Metazoa</taxon>
        <taxon>Ecdysozoa</taxon>
        <taxon>Arthropoda</taxon>
        <taxon>Hexapoda</taxon>
        <taxon>Collembola</taxon>
        <taxon>Symphypleona</taxon>
        <taxon>Sminthuridae</taxon>
        <taxon>Allacma</taxon>
    </lineage>
</organism>
<protein>
    <recommendedName>
        <fullName evidence="4 11">DNA topoisomerase</fullName>
        <ecNumber evidence="4 11">5.6.2.1</ecNumber>
    </recommendedName>
</protein>
<proteinExistence type="inferred from homology"/>
<gene>
    <name evidence="14" type="ORF">AFUS01_LOCUS16349</name>
</gene>
<evidence type="ECO:0000256" key="3">
    <source>
        <dbReference type="ARBA" id="ARBA00009446"/>
    </source>
</evidence>
<feature type="domain" description="Toprim" evidence="12">
    <location>
        <begin position="4"/>
        <end position="152"/>
    </location>
</feature>
<keyword evidence="15" id="KW-1185">Reference proteome</keyword>
<evidence type="ECO:0000313" key="14">
    <source>
        <dbReference type="EMBL" id="CAG7727512.1"/>
    </source>
</evidence>
<evidence type="ECO:0000256" key="11">
    <source>
        <dbReference type="RuleBase" id="RU362092"/>
    </source>
</evidence>
<comment type="catalytic activity">
    <reaction evidence="1 11">
        <text>ATP-independent breakage of single-stranded DNA, followed by passage and rejoining.</text>
        <dbReference type="EC" id="5.6.2.1"/>
    </reaction>
</comment>
<evidence type="ECO:0000256" key="4">
    <source>
        <dbReference type="ARBA" id="ARBA00012891"/>
    </source>
</evidence>
<evidence type="ECO:0000256" key="2">
    <source>
        <dbReference type="ARBA" id="ARBA00001946"/>
    </source>
</evidence>
<dbReference type="FunFam" id="1.10.290.10:FF:000003">
    <property type="entry name" value="DNA topoisomerase"/>
    <property type="match status" value="1"/>
</dbReference>
<dbReference type="PROSITE" id="PS00396">
    <property type="entry name" value="TOPO_IA_1"/>
    <property type="match status" value="1"/>
</dbReference>
<evidence type="ECO:0000256" key="9">
    <source>
        <dbReference type="ARBA" id="ARBA00023235"/>
    </source>
</evidence>
<dbReference type="InterPro" id="IPR013497">
    <property type="entry name" value="Topo_IA_cen"/>
</dbReference>
<comment type="cofactor">
    <cofactor evidence="2">
        <name>Mg(2+)</name>
        <dbReference type="ChEBI" id="CHEBI:18420"/>
    </cofactor>
</comment>
<comment type="caution">
    <text evidence="14">The sequence shown here is derived from an EMBL/GenBank/DDBJ whole genome shotgun (WGS) entry which is preliminary data.</text>
</comment>
<keyword evidence="6" id="KW-0862">Zinc</keyword>
<comment type="similarity">
    <text evidence="10">Belongs to the insulin family.</text>
</comment>
<evidence type="ECO:0000259" key="12">
    <source>
        <dbReference type="PROSITE" id="PS50880"/>
    </source>
</evidence>
<keyword evidence="9 11" id="KW-0413">Isomerase</keyword>
<evidence type="ECO:0000256" key="5">
    <source>
        <dbReference type="ARBA" id="ARBA00022723"/>
    </source>
</evidence>
<dbReference type="GO" id="GO:0005634">
    <property type="term" value="C:nucleus"/>
    <property type="evidence" value="ECO:0007669"/>
    <property type="project" value="TreeGrafter"/>
</dbReference>
<dbReference type="SMART" id="SM00437">
    <property type="entry name" value="TOP1Ac"/>
    <property type="match status" value="1"/>
</dbReference>
<dbReference type="PROSITE" id="PS50880">
    <property type="entry name" value="TOPRIM"/>
    <property type="match status" value="1"/>
</dbReference>
<dbReference type="InterPro" id="IPR016179">
    <property type="entry name" value="Insulin-like"/>
</dbReference>
<name>A0A8J2JVT2_9HEXA</name>
<dbReference type="InterPro" id="IPR056452">
    <property type="entry name" value="Zn_ribbon_TOP3B"/>
</dbReference>
<keyword evidence="8 11" id="KW-0238">DNA-binding</keyword>
<dbReference type="GO" id="GO:0006310">
    <property type="term" value="P:DNA recombination"/>
    <property type="evidence" value="ECO:0007669"/>
    <property type="project" value="TreeGrafter"/>
</dbReference>
<dbReference type="Pfam" id="PF00049">
    <property type="entry name" value="Insulin"/>
    <property type="match status" value="1"/>
</dbReference>
<comment type="similarity">
    <text evidence="3 11">Belongs to the type IA topoisomerase family.</text>
</comment>
<dbReference type="Pfam" id="PF01131">
    <property type="entry name" value="Topoisom_bac"/>
    <property type="match status" value="1"/>
</dbReference>
<dbReference type="InterPro" id="IPR003601">
    <property type="entry name" value="Topo_IA_2"/>
</dbReference>
<dbReference type="GO" id="GO:0046872">
    <property type="term" value="F:metal ion binding"/>
    <property type="evidence" value="ECO:0007669"/>
    <property type="project" value="UniProtKB-KW"/>
</dbReference>
<reference evidence="14" key="1">
    <citation type="submission" date="2021-06" db="EMBL/GenBank/DDBJ databases">
        <authorList>
            <person name="Hodson N. C."/>
            <person name="Mongue J. A."/>
            <person name="Jaron S. K."/>
        </authorList>
    </citation>
    <scope>NUCLEOTIDE SEQUENCE</scope>
</reference>
<feature type="domain" description="Topo IA-type catalytic" evidence="13">
    <location>
        <begin position="168"/>
        <end position="589"/>
    </location>
</feature>
<dbReference type="PANTHER" id="PTHR11390">
    <property type="entry name" value="PROKARYOTIC DNA TOPOISOMERASE"/>
    <property type="match status" value="1"/>
</dbReference>
<dbReference type="GO" id="GO:0006265">
    <property type="term" value="P:DNA topological change"/>
    <property type="evidence" value="ECO:0007669"/>
    <property type="project" value="InterPro"/>
</dbReference>
<dbReference type="Pfam" id="PF23546">
    <property type="entry name" value="Zn_ribbon_TOP3B"/>
    <property type="match status" value="1"/>
</dbReference>
<dbReference type="PROSITE" id="PS52039">
    <property type="entry name" value="TOPO_IA_2"/>
    <property type="match status" value="1"/>
</dbReference>
<dbReference type="InterPro" id="IPR000380">
    <property type="entry name" value="Topo_IA"/>
</dbReference>
<accession>A0A8J2JVT2</accession>
<sequence length="1015" mass="114396">MLPVVLMIAEKPSVAETIAQKLSSQAPRVRKALNGIPVHEWDGSFANQRVMFRMTAVTGHVYGMDFPSKYNSWDKVDPADLFECPTVKTEANEKQKVPIMLKAESRNTSYVILWLDCDKEGENICFEITDILCEHMRLAPGQNLFRARFSALTTPDLKRAMETLTVPNENESKSVDARQELDLRIGCCFTRFQTKIFHGKYGSLDSALISYGPCQTPTLGFCVKRHDIIQQFKPEKFWTIRVSVILDAEKDVSLSWSRNRLFDKEAAEYFLNSIKESKTAKVTDCTKKECAKKRPVGLNTVEMLRLASSRLGFSPHHTMQVAERLYTQGYISYPRTETTHYPANFDYRSVLSKFSSHDQWSQYVTWDSIVQPLKGHDAGDHSPITPLVAVNSSVFHDSDAAKLYEFVLKYFISTVTEDCIYLETNITFKIQNETFTFCGKEIIKPGFTKVYPFSVISSDDQIPQVTVNSSYPISEKKITESETKPPDYLTESELISMMETHGIGTDASIPVHINNICQRNYVKLIPGRKLQPTELGIILVHGYLKIDPELVLPTMRAELEKQLELIAKGSATIGPVVQHTVDIFKAKFLYFVKNIGGMDELFEVSFSKHADSGKPFSRCGKCRRYMKLVLNRLHCQVCQDTYSVPSDGTLRAFNDLRCPLDDFELVEFSSGKSYIFCPYCINNPPFDGMKKGNGCNNCSHPSCVYGFNSKTIAQCAECEQGLMVLDPASGPKWKISCNKCNVFLSVQCKKLSVLEETCGDCSSQCVAVDDKKGCLYCTEEFEANVEMHRLVDQRRGGRGGGRGRGREISVILLLNVYRTLSKERLNHSSGRESGKFYHHHPNFTNFDSNITQVQWDSLVPGGSQSWSRLPQFTKRNGAVQACGSRLVEMVKGLCRSHSGVFSGFNRRSDSSMNAGLFSDDSQDPNNNSNDLVSDYLSAHYGSLDSNLDKDVDNSFSDLELLWPNNPKSLAFKILTESKAHQRFRRNISDECCKKPCSVNDMVKYCGGGRRIAAYQ</sequence>
<dbReference type="SMART" id="SM00078">
    <property type="entry name" value="IlGF"/>
    <property type="match status" value="1"/>
</dbReference>
<keyword evidence="10" id="KW-0964">Secreted</keyword>
<evidence type="ECO:0000256" key="6">
    <source>
        <dbReference type="ARBA" id="ARBA00022833"/>
    </source>
</evidence>
<dbReference type="InterPro" id="IPR003602">
    <property type="entry name" value="Topo_IA_DNA-bd_dom"/>
</dbReference>
<dbReference type="PANTHER" id="PTHR11390:SF20">
    <property type="entry name" value="DNA TOPOISOMERASE 3-BETA-1"/>
    <property type="match status" value="1"/>
</dbReference>
<dbReference type="CDD" id="cd00101">
    <property type="entry name" value="IlGF_like"/>
    <property type="match status" value="1"/>
</dbReference>
<comment type="subcellular location">
    <subcellularLocation>
        <location evidence="10">Secreted</location>
    </subcellularLocation>
</comment>
<dbReference type="Proteomes" id="UP000708208">
    <property type="component" value="Unassembled WGS sequence"/>
</dbReference>
<dbReference type="OrthoDB" id="430051at2759"/>
<dbReference type="InterPro" id="IPR023406">
    <property type="entry name" value="Topo_IA_AS"/>
</dbReference>
<comment type="function">
    <text evidence="11">Introduces a single-strand break via transesterification at a target site in duplex DNA. Releases the supercoiling and torsional tension of DNA introduced during the DNA replication and transcription by transiently cleaving and rejoining one strand of the DNA duplex. The scissile phosphodiester is attacked by the catalytic tyrosine of the enzyme, resulting in the formation of a DNA-(5'-phosphotyrosyl)-enzyme intermediate and the expulsion of a 3'-OH DNA strand.</text>
</comment>
<dbReference type="GO" id="GO:0006281">
    <property type="term" value="P:DNA repair"/>
    <property type="evidence" value="ECO:0007669"/>
    <property type="project" value="TreeGrafter"/>
</dbReference>
<dbReference type="AlphaFoldDB" id="A0A8J2JVT2"/>
<evidence type="ECO:0000256" key="7">
    <source>
        <dbReference type="ARBA" id="ARBA00023029"/>
    </source>
</evidence>
<evidence type="ECO:0000256" key="8">
    <source>
        <dbReference type="ARBA" id="ARBA00023125"/>
    </source>
</evidence>
<dbReference type="CDD" id="cd00186">
    <property type="entry name" value="TOP1Ac"/>
    <property type="match status" value="1"/>
</dbReference>
<evidence type="ECO:0000259" key="13">
    <source>
        <dbReference type="PROSITE" id="PS52039"/>
    </source>
</evidence>
<dbReference type="EMBL" id="CAJVCH010149638">
    <property type="protein sequence ID" value="CAG7727512.1"/>
    <property type="molecule type" value="Genomic_DNA"/>
</dbReference>
<dbReference type="CDD" id="cd03362">
    <property type="entry name" value="TOPRIM_TopoIA_TopoIII"/>
    <property type="match status" value="1"/>
</dbReference>
<keyword evidence="7 11" id="KW-0799">Topoisomerase</keyword>
<dbReference type="GO" id="GO:0003677">
    <property type="term" value="F:DNA binding"/>
    <property type="evidence" value="ECO:0007669"/>
    <property type="project" value="UniProtKB-KW"/>
</dbReference>